<gene>
    <name evidence="1" type="ORF">SAMN02745753_03427</name>
</gene>
<organism evidence="1 2">
    <name type="scientific">Marinomonas polaris DSM 16579</name>
    <dbReference type="NCBI Taxonomy" id="1122206"/>
    <lineage>
        <taxon>Bacteria</taxon>
        <taxon>Pseudomonadati</taxon>
        <taxon>Pseudomonadota</taxon>
        <taxon>Gammaproteobacteria</taxon>
        <taxon>Oceanospirillales</taxon>
        <taxon>Oceanospirillaceae</taxon>
        <taxon>Marinomonas</taxon>
    </lineage>
</organism>
<evidence type="ECO:0000313" key="2">
    <source>
        <dbReference type="Proteomes" id="UP000184517"/>
    </source>
</evidence>
<accession>A0A1M5HS83</accession>
<name>A0A1M5HS83_9GAMM</name>
<sequence length="61" mass="7272">MFLIHIIPYHNDFYGVLNNRAFVGNLPVMRHFFQRFAIVWVLFHLSSVDVIEAFDGDDFNR</sequence>
<evidence type="ECO:0000313" key="1">
    <source>
        <dbReference type="EMBL" id="SHG18797.1"/>
    </source>
</evidence>
<proteinExistence type="predicted"/>
<reference evidence="2" key="1">
    <citation type="submission" date="2016-11" db="EMBL/GenBank/DDBJ databases">
        <authorList>
            <person name="Varghese N."/>
            <person name="Submissions S."/>
        </authorList>
    </citation>
    <scope>NUCLEOTIDE SEQUENCE [LARGE SCALE GENOMIC DNA]</scope>
    <source>
        <strain evidence="2">DSM 16579</strain>
    </source>
</reference>
<dbReference type="EMBL" id="FQVF01000017">
    <property type="protein sequence ID" value="SHG18797.1"/>
    <property type="molecule type" value="Genomic_DNA"/>
</dbReference>
<dbReference type="AlphaFoldDB" id="A0A1M5HS83"/>
<dbReference type="STRING" id="1122206.SAMN02745753_03427"/>
<keyword evidence="2" id="KW-1185">Reference proteome</keyword>
<dbReference type="Proteomes" id="UP000184517">
    <property type="component" value="Unassembled WGS sequence"/>
</dbReference>
<protein>
    <submittedName>
        <fullName evidence="1">Uncharacterized protein</fullName>
    </submittedName>
</protein>